<dbReference type="PANTHER" id="PTHR42773">
    <property type="entry name" value="METALLO-BETA-LACTAMASE-RELATED"/>
    <property type="match status" value="1"/>
</dbReference>
<dbReference type="GO" id="GO:0016787">
    <property type="term" value="F:hydrolase activity"/>
    <property type="evidence" value="ECO:0007669"/>
    <property type="project" value="UniProtKB-KW"/>
</dbReference>
<proteinExistence type="predicted"/>
<dbReference type="SUPFAM" id="SSF56281">
    <property type="entry name" value="Metallo-hydrolase/oxidoreductase"/>
    <property type="match status" value="1"/>
</dbReference>
<keyword evidence="2" id="KW-0378">Hydrolase</keyword>
<dbReference type="AlphaFoldDB" id="A0A554VNF4"/>
<comment type="caution">
    <text evidence="2">The sequence shown here is derived from an EMBL/GenBank/DDBJ whole genome shotgun (WGS) entry which is preliminary data.</text>
</comment>
<gene>
    <name evidence="2" type="ORF">FOF46_07685</name>
</gene>
<dbReference type="Pfam" id="PF00753">
    <property type="entry name" value="Lactamase_B"/>
    <property type="match status" value="1"/>
</dbReference>
<sequence length="208" mass="24326">MNNEPVYTKLQTDIYEINNQYFYREKVHTYLIELKDKVLLFDIPAYSEEIEKFILSFDKPVFAIISHGSCGISDGTEWQEKIGLKIYAHKADINHPWLKMKPNVFFTEMPDFAENIEVIYTPGHSAGAICVLEKNTKTLFSGDTFYGNKKGEIIDFSQESQSDYENLDDRMASCRKLLEYDFMTVYPFHYEIIIGNGKERLSEYMKNK</sequence>
<evidence type="ECO:0000313" key="3">
    <source>
        <dbReference type="Proteomes" id="UP000318833"/>
    </source>
</evidence>
<evidence type="ECO:0000313" key="2">
    <source>
        <dbReference type="EMBL" id="TSE09888.1"/>
    </source>
</evidence>
<dbReference type="PANTHER" id="PTHR42773:SF1">
    <property type="entry name" value="METALLO-BETA-LACTAMASE FAMILY PROTEIN"/>
    <property type="match status" value="1"/>
</dbReference>
<keyword evidence="3" id="KW-1185">Reference proteome</keyword>
<dbReference type="InterPro" id="IPR036866">
    <property type="entry name" value="RibonucZ/Hydroxyglut_hydro"/>
</dbReference>
<dbReference type="OrthoDB" id="9802248at2"/>
<evidence type="ECO:0000259" key="1">
    <source>
        <dbReference type="SMART" id="SM00849"/>
    </source>
</evidence>
<dbReference type="SMART" id="SM00849">
    <property type="entry name" value="Lactamase_B"/>
    <property type="match status" value="1"/>
</dbReference>
<dbReference type="InterPro" id="IPR001279">
    <property type="entry name" value="Metallo-B-lactamas"/>
</dbReference>
<name>A0A554VNF4_9FLAO</name>
<protein>
    <submittedName>
        <fullName evidence="2">MBL fold metallo-hydrolase</fullName>
    </submittedName>
</protein>
<reference evidence="2 3" key="1">
    <citation type="submission" date="2019-07" db="EMBL/GenBank/DDBJ databases">
        <title>The draft genome sequence of Aquimarina algiphila M91.</title>
        <authorList>
            <person name="Meng X."/>
        </authorList>
    </citation>
    <scope>NUCLEOTIDE SEQUENCE [LARGE SCALE GENOMIC DNA]</scope>
    <source>
        <strain evidence="2 3">M91</strain>
    </source>
</reference>
<accession>A0A554VNF4</accession>
<dbReference type="Gene3D" id="3.60.15.10">
    <property type="entry name" value="Ribonuclease Z/Hydroxyacylglutathione hydrolase-like"/>
    <property type="match status" value="1"/>
</dbReference>
<dbReference type="EMBL" id="VLNR01000011">
    <property type="protein sequence ID" value="TSE09888.1"/>
    <property type="molecule type" value="Genomic_DNA"/>
</dbReference>
<organism evidence="2 3">
    <name type="scientific">Aquimarina algiphila</name>
    <dbReference type="NCBI Taxonomy" id="2047982"/>
    <lineage>
        <taxon>Bacteria</taxon>
        <taxon>Pseudomonadati</taxon>
        <taxon>Bacteroidota</taxon>
        <taxon>Flavobacteriia</taxon>
        <taxon>Flavobacteriales</taxon>
        <taxon>Flavobacteriaceae</taxon>
        <taxon>Aquimarina</taxon>
    </lineage>
</organism>
<feature type="domain" description="Metallo-beta-lactamase" evidence="1">
    <location>
        <begin position="26"/>
        <end position="189"/>
    </location>
</feature>
<dbReference type="RefSeq" id="WP_143916057.1">
    <property type="nucleotide sequence ID" value="NZ_CANMIK010000028.1"/>
</dbReference>
<dbReference type="Proteomes" id="UP000318833">
    <property type="component" value="Unassembled WGS sequence"/>
</dbReference>